<dbReference type="InterPro" id="IPR050267">
    <property type="entry name" value="Anti-sigma-factor_SerPK"/>
</dbReference>
<dbReference type="Pfam" id="PF13581">
    <property type="entry name" value="HATPase_c_2"/>
    <property type="match status" value="1"/>
</dbReference>
<name>A0ABQ3EBE3_9ACTN</name>
<dbReference type="SUPFAM" id="SSF55874">
    <property type="entry name" value="ATPase domain of HSP90 chaperone/DNA topoisomerase II/histidine kinase"/>
    <property type="match status" value="1"/>
</dbReference>
<proteinExistence type="predicted"/>
<evidence type="ECO:0000313" key="4">
    <source>
        <dbReference type="Proteomes" id="UP000599437"/>
    </source>
</evidence>
<evidence type="ECO:0000313" key="3">
    <source>
        <dbReference type="EMBL" id="GHB32476.1"/>
    </source>
</evidence>
<keyword evidence="1" id="KW-0808">Transferase</keyword>
<keyword evidence="3" id="KW-0067">ATP-binding</keyword>
<dbReference type="GO" id="GO:0005524">
    <property type="term" value="F:ATP binding"/>
    <property type="evidence" value="ECO:0007669"/>
    <property type="project" value="UniProtKB-KW"/>
</dbReference>
<sequence>MTLARPTTHATGLPAYTETFPALPESVRKARRLVALAVSTWGLEYLADDAALITSELATNAVQHTRVANFRVTVVRLQAGRVRVAVIDTRKGTVPEPHLAEPDAEHGRGLAIVAALSHTTGQDPLNWGKRMWADIEDKAPTPVDDESGRDL</sequence>
<dbReference type="InterPro" id="IPR003594">
    <property type="entry name" value="HATPase_dom"/>
</dbReference>
<reference evidence="4" key="1">
    <citation type="journal article" date="2019" name="Int. J. Syst. Evol. Microbiol.">
        <title>The Global Catalogue of Microorganisms (GCM) 10K type strain sequencing project: providing services to taxonomists for standard genome sequencing and annotation.</title>
        <authorList>
            <consortium name="The Broad Institute Genomics Platform"/>
            <consortium name="The Broad Institute Genome Sequencing Center for Infectious Disease"/>
            <person name="Wu L."/>
            <person name="Ma J."/>
        </authorList>
    </citation>
    <scope>NUCLEOTIDE SEQUENCE [LARGE SCALE GENOMIC DNA]</scope>
    <source>
        <strain evidence="4">JCM 4737</strain>
    </source>
</reference>
<dbReference type="InterPro" id="IPR036890">
    <property type="entry name" value="HATPase_C_sf"/>
</dbReference>
<organism evidence="3 4">
    <name type="scientific">Streptomyces chryseus</name>
    <dbReference type="NCBI Taxonomy" id="68186"/>
    <lineage>
        <taxon>Bacteria</taxon>
        <taxon>Bacillati</taxon>
        <taxon>Actinomycetota</taxon>
        <taxon>Actinomycetes</taxon>
        <taxon>Kitasatosporales</taxon>
        <taxon>Streptomycetaceae</taxon>
        <taxon>Streptomyces</taxon>
    </lineage>
</organism>
<keyword evidence="1" id="KW-0418">Kinase</keyword>
<evidence type="ECO:0000256" key="1">
    <source>
        <dbReference type="ARBA" id="ARBA00022527"/>
    </source>
</evidence>
<dbReference type="PANTHER" id="PTHR35526">
    <property type="entry name" value="ANTI-SIGMA-F FACTOR RSBW-RELATED"/>
    <property type="match status" value="1"/>
</dbReference>
<keyword evidence="4" id="KW-1185">Reference proteome</keyword>
<dbReference type="PANTHER" id="PTHR35526:SF3">
    <property type="entry name" value="ANTI-SIGMA-F FACTOR RSBW"/>
    <property type="match status" value="1"/>
</dbReference>
<keyword evidence="1" id="KW-0723">Serine/threonine-protein kinase</keyword>
<feature type="domain" description="Histidine kinase/HSP90-like ATPase" evidence="2">
    <location>
        <begin position="20"/>
        <end position="119"/>
    </location>
</feature>
<gene>
    <name evidence="3" type="ORF">GCM10010346_64690</name>
</gene>
<accession>A0ABQ3EBE3</accession>
<evidence type="ECO:0000259" key="2">
    <source>
        <dbReference type="Pfam" id="PF13581"/>
    </source>
</evidence>
<dbReference type="EMBL" id="BMVO01000045">
    <property type="protein sequence ID" value="GHB32476.1"/>
    <property type="molecule type" value="Genomic_DNA"/>
</dbReference>
<dbReference type="RefSeq" id="WP_138894537.1">
    <property type="nucleotide sequence ID" value="NZ_BMVO01000045.1"/>
</dbReference>
<keyword evidence="3" id="KW-0547">Nucleotide-binding</keyword>
<dbReference type="CDD" id="cd16936">
    <property type="entry name" value="HATPase_RsbW-like"/>
    <property type="match status" value="1"/>
</dbReference>
<dbReference type="Gene3D" id="3.30.565.10">
    <property type="entry name" value="Histidine kinase-like ATPase, C-terminal domain"/>
    <property type="match status" value="1"/>
</dbReference>
<dbReference type="Proteomes" id="UP000599437">
    <property type="component" value="Unassembled WGS sequence"/>
</dbReference>
<comment type="caution">
    <text evidence="3">The sequence shown here is derived from an EMBL/GenBank/DDBJ whole genome shotgun (WGS) entry which is preliminary data.</text>
</comment>
<protein>
    <submittedName>
        <fullName evidence="3">ATP-binding protein</fullName>
    </submittedName>
</protein>